<dbReference type="AlphaFoldDB" id="A0A9X3NIP4"/>
<proteinExistence type="predicted"/>
<protein>
    <submittedName>
        <fullName evidence="1">Uncharacterized protein</fullName>
    </submittedName>
</protein>
<evidence type="ECO:0000313" key="2">
    <source>
        <dbReference type="Proteomes" id="UP001147653"/>
    </source>
</evidence>
<comment type="caution">
    <text evidence="1">The sequence shown here is derived from an EMBL/GenBank/DDBJ whole genome shotgun (WGS) entry which is preliminary data.</text>
</comment>
<sequence>MTSATAVETFVRNELGDQHTAVLIRNRTRILLAVGSNFATLSEISR</sequence>
<keyword evidence="2" id="KW-1185">Reference proteome</keyword>
<dbReference type="RefSeq" id="WP_270028920.1">
    <property type="nucleotide sequence ID" value="NZ_JAPDDP010000076.1"/>
</dbReference>
<evidence type="ECO:0000313" key="1">
    <source>
        <dbReference type="EMBL" id="MDA0184466.1"/>
    </source>
</evidence>
<organism evidence="1 2">
    <name type="scientific">Solirubrobacter phytolaccae</name>
    <dbReference type="NCBI Taxonomy" id="1404360"/>
    <lineage>
        <taxon>Bacteria</taxon>
        <taxon>Bacillati</taxon>
        <taxon>Actinomycetota</taxon>
        <taxon>Thermoleophilia</taxon>
        <taxon>Solirubrobacterales</taxon>
        <taxon>Solirubrobacteraceae</taxon>
        <taxon>Solirubrobacter</taxon>
    </lineage>
</organism>
<accession>A0A9X3NIP4</accession>
<name>A0A9X3NIP4_9ACTN</name>
<gene>
    <name evidence="1" type="ORF">OJ997_29450</name>
</gene>
<dbReference type="Proteomes" id="UP001147653">
    <property type="component" value="Unassembled WGS sequence"/>
</dbReference>
<reference evidence="1" key="1">
    <citation type="submission" date="2022-10" db="EMBL/GenBank/DDBJ databases">
        <title>The WGS of Solirubrobacter phytolaccae KCTC 29190.</title>
        <authorList>
            <person name="Jiang Z."/>
        </authorList>
    </citation>
    <scope>NUCLEOTIDE SEQUENCE</scope>
    <source>
        <strain evidence="1">KCTC 29190</strain>
    </source>
</reference>
<dbReference type="EMBL" id="JAPDDP010000076">
    <property type="protein sequence ID" value="MDA0184466.1"/>
    <property type="molecule type" value="Genomic_DNA"/>
</dbReference>